<evidence type="ECO:0000256" key="2">
    <source>
        <dbReference type="ARBA" id="ARBA00022801"/>
    </source>
</evidence>
<dbReference type="SUPFAM" id="SSF52540">
    <property type="entry name" value="P-loop containing nucleoside triphosphate hydrolases"/>
    <property type="match status" value="1"/>
</dbReference>
<evidence type="ECO:0000256" key="4">
    <source>
        <dbReference type="ARBA" id="ARBA00022840"/>
    </source>
</evidence>
<dbReference type="Pfam" id="PF08706">
    <property type="entry name" value="D5_N"/>
    <property type="match status" value="1"/>
</dbReference>
<keyword evidence="3" id="KW-0347">Helicase</keyword>
<dbReference type="AlphaFoldDB" id="A0AA49GMP4"/>
<dbReference type="InterPro" id="IPR006500">
    <property type="entry name" value="Helicase_put_C_phage/plasmid"/>
</dbReference>
<keyword evidence="1" id="KW-0547">Nucleotide-binding</keyword>
<name>A0AA49GMP4_9BACT</name>
<dbReference type="InterPro" id="IPR004968">
    <property type="entry name" value="DNA_primase/NTPase_C"/>
</dbReference>
<evidence type="ECO:0000256" key="3">
    <source>
        <dbReference type="ARBA" id="ARBA00022806"/>
    </source>
</evidence>
<dbReference type="GO" id="GO:0004386">
    <property type="term" value="F:helicase activity"/>
    <property type="evidence" value="ECO:0007669"/>
    <property type="project" value="UniProtKB-KW"/>
</dbReference>
<feature type="domain" description="SF3 helicase" evidence="5">
    <location>
        <begin position="231"/>
        <end position="387"/>
    </location>
</feature>
<evidence type="ECO:0000313" key="6">
    <source>
        <dbReference type="EMBL" id="WKN35056.1"/>
    </source>
</evidence>
<dbReference type="PROSITE" id="PS51206">
    <property type="entry name" value="SF3_HELICASE_1"/>
    <property type="match status" value="1"/>
</dbReference>
<dbReference type="NCBIfam" id="TIGR01613">
    <property type="entry name" value="primase_Cterm"/>
    <property type="match status" value="1"/>
</dbReference>
<dbReference type="InterPro" id="IPR027417">
    <property type="entry name" value="P-loop_NTPase"/>
</dbReference>
<organism evidence="6">
    <name type="scientific">Roseihalotalea indica</name>
    <dbReference type="NCBI Taxonomy" id="2867963"/>
    <lineage>
        <taxon>Bacteria</taxon>
        <taxon>Pseudomonadati</taxon>
        <taxon>Bacteroidota</taxon>
        <taxon>Cytophagia</taxon>
        <taxon>Cytophagales</taxon>
        <taxon>Catalimonadaceae</taxon>
        <taxon>Roseihalotalea</taxon>
    </lineage>
</organism>
<reference evidence="6" key="1">
    <citation type="journal article" date="2023" name="Comput. Struct. Biotechnol. J.">
        <title>Discovery of a novel marine Bacteroidetes with a rich repertoire of carbohydrate-active enzymes.</title>
        <authorList>
            <person name="Chen B."/>
            <person name="Liu G."/>
            <person name="Chen Q."/>
            <person name="Wang H."/>
            <person name="Liu L."/>
            <person name="Tang K."/>
        </authorList>
    </citation>
    <scope>NUCLEOTIDE SEQUENCE</scope>
    <source>
        <strain evidence="6">TK19036</strain>
    </source>
</reference>
<keyword evidence="2" id="KW-0378">Hydrolase</keyword>
<dbReference type="InterPro" id="IPR014015">
    <property type="entry name" value="Helicase_SF3_DNA-vir"/>
</dbReference>
<dbReference type="InterPro" id="IPR045455">
    <property type="entry name" value="NrS-1_pol-like_helicase"/>
</dbReference>
<evidence type="ECO:0000256" key="1">
    <source>
        <dbReference type="ARBA" id="ARBA00022741"/>
    </source>
</evidence>
<reference evidence="6" key="2">
    <citation type="journal article" date="2024" name="Antonie Van Leeuwenhoek">
        <title>Roseihalotalea indica gen. nov., sp. nov., a halophilic Bacteroidetes from mesopelagic Southwest Indian Ocean with higher carbohydrate metabolic potential.</title>
        <authorList>
            <person name="Chen B."/>
            <person name="Zhang M."/>
            <person name="Lin D."/>
            <person name="Ye J."/>
            <person name="Tang K."/>
        </authorList>
    </citation>
    <scope>NUCLEOTIDE SEQUENCE</scope>
    <source>
        <strain evidence="6">TK19036</strain>
    </source>
</reference>
<proteinExistence type="predicted"/>
<dbReference type="Gene3D" id="3.40.50.300">
    <property type="entry name" value="P-loop containing nucleotide triphosphate hydrolases"/>
    <property type="match status" value="1"/>
</dbReference>
<sequence length="510" mass="58675">MSSSFKEIKLEEQYKDSQNNAIPQHGPTDTISLEVIKKEVKAIEKRFQPVPPKEVLGKLIEFIEKVDFYERTNKDPKEHYISKAEYLVITIEKILQLAKQNRWGLCKKHDFIYVYNGAYWSLLNEDDLKAFLGASALKMGVPEFKAKYHAFIDGLYKQFLALGILPTLEPSRDTVRINLGNGTFEITPTGTKLRDFSSKDFITYQLPFSYQESAKAPRFMAYLNQVLPDLERQKVLAEFLGYVFVRTSRLKLEKTLLLYGSGANGKSVFFEIVNALLGKENFSTYSLQSLTNDTGYQRAMLTNKLVNYASEINGKLETSIFKQMVSGEPVEARLPYGKPFILEDYAKLIFNTNELPMDVEFTNAFFRRFLIIPFDVTIPEEQQDKGLASKIIQNELSGVFNWVLEGLHRILSQEKFSPCKAAEDILEQYRKEADSVAMFLEDNNYQKDSEQHIATKDLHRHYREYCQEDGYRAVSAKSFNNRLRALGIIVQRKSQGNVAYVIHQVATMPF</sequence>
<dbReference type="InterPro" id="IPR014818">
    <property type="entry name" value="Phage/plasmid_primase_P4_C"/>
</dbReference>
<keyword evidence="4" id="KW-0067">ATP-binding</keyword>
<dbReference type="PANTHER" id="PTHR35372">
    <property type="entry name" value="ATP BINDING PROTEIN-RELATED"/>
    <property type="match status" value="1"/>
</dbReference>
<dbReference type="GO" id="GO:0016787">
    <property type="term" value="F:hydrolase activity"/>
    <property type="evidence" value="ECO:0007669"/>
    <property type="project" value="UniProtKB-KW"/>
</dbReference>
<accession>A0AA49GMP4</accession>
<evidence type="ECO:0000259" key="5">
    <source>
        <dbReference type="PROSITE" id="PS51206"/>
    </source>
</evidence>
<dbReference type="GO" id="GO:0005524">
    <property type="term" value="F:ATP binding"/>
    <property type="evidence" value="ECO:0007669"/>
    <property type="project" value="UniProtKB-KW"/>
</dbReference>
<dbReference type="EMBL" id="CP120682">
    <property type="protein sequence ID" value="WKN35056.1"/>
    <property type="molecule type" value="Genomic_DNA"/>
</dbReference>
<protein>
    <submittedName>
        <fullName evidence="6">Phage/plasmid primase, P4 family</fullName>
    </submittedName>
</protein>
<dbReference type="Pfam" id="PF19263">
    <property type="entry name" value="DUF5906"/>
    <property type="match status" value="1"/>
</dbReference>
<dbReference type="Pfam" id="PF03288">
    <property type="entry name" value="Pox_D5"/>
    <property type="match status" value="1"/>
</dbReference>
<dbReference type="PANTHER" id="PTHR35372:SF2">
    <property type="entry name" value="SF3 HELICASE DOMAIN-CONTAINING PROTEIN"/>
    <property type="match status" value="1"/>
</dbReference>
<gene>
    <name evidence="6" type="ORF">K4G66_22010</name>
</gene>
<dbReference type="InterPro" id="IPR051620">
    <property type="entry name" value="ORF904-like_C"/>
</dbReference>